<keyword evidence="2 10" id="KW-0813">Transport</keyword>
<keyword evidence="8" id="KW-0675">Receptor</keyword>
<evidence type="ECO:0000256" key="2">
    <source>
        <dbReference type="ARBA" id="ARBA00022448"/>
    </source>
</evidence>
<dbReference type="EMBL" id="FNYY01000002">
    <property type="protein sequence ID" value="SEI94507.1"/>
    <property type="molecule type" value="Genomic_DNA"/>
</dbReference>
<sequence>MTRSTLMTSAALSALCATPALAQDDAYDLGVLILSAGLEAAPADETGVSAAVITEDDLEATGETRVIDFLARQPGVTIRATGPLGTSAGVSIRGVGQNNIQVRVDGIDVSDPSGTQVAFDFGGLMTSDISRIEILRGAQSALYGSEALGGVINITTKTADKDGFGVQIASEYGSYETLRSAVTLTTAGDGYDSALTFSHARSDGFSAADENDGNDEEDGFSATRLSFAGSYELGSPDLVMHLSFFDERSDYEYDEASGGVVSDGSPDELTVKKQNGARIGFDFVTGAVDHSVSAAWFRIDRTLTGTSASFGGISDDRFDYTGTRMEYRYQGGVDLGATARLAFGADHTIEEFDTAVALDHTIFGLFVDGQSQDTTVNGTFAELTWAPNDMWNLSAALRHDVHSEFGGHTTGRLSAVYRPMDDLIFRANAATGFRAPSGYELYDGFAGNPDLDPETSKSFDLGVEKRYGETAFVRATAFHVEAEDIIDYSFTTFGYVQAEGTSTRQGLELAFGGALREGLRFDGSYTWTDSFSDADLDTSSWSAFVPGQQASASVTANLGQRASLNVTGLWAGNRADDLDDYGVVNSTLTYEIMEDAEVYLRIENIFDEEYQTAPGYGQSDRAAYFGVRASL</sequence>
<gene>
    <name evidence="15" type="ORF">SAMN04487940_102439</name>
</gene>
<dbReference type="GeneID" id="80817292"/>
<name>A0A975ZMH3_9RHOB</name>
<dbReference type="Proteomes" id="UP000182932">
    <property type="component" value="Unassembled WGS sequence"/>
</dbReference>
<dbReference type="InterPro" id="IPR039426">
    <property type="entry name" value="TonB-dep_rcpt-like"/>
</dbReference>
<feature type="signal peptide" evidence="12">
    <location>
        <begin position="1"/>
        <end position="22"/>
    </location>
</feature>
<evidence type="ECO:0000259" key="13">
    <source>
        <dbReference type="Pfam" id="PF00593"/>
    </source>
</evidence>
<accession>A0A975ZMH3</accession>
<comment type="subcellular location">
    <subcellularLocation>
        <location evidence="1 10">Cell outer membrane</location>
        <topology evidence="1 10">Multi-pass membrane protein</topology>
    </subcellularLocation>
</comment>
<reference evidence="15 16" key="1">
    <citation type="submission" date="2016-10" db="EMBL/GenBank/DDBJ databases">
        <authorList>
            <person name="Varghese N."/>
            <person name="Submissions S."/>
        </authorList>
    </citation>
    <scope>NUCLEOTIDE SEQUENCE [LARGE SCALE GENOMIC DNA]</scope>
    <source>
        <strain evidence="15 16">FF3</strain>
    </source>
</reference>
<feature type="domain" description="TonB-dependent receptor-like beta-barrel" evidence="13">
    <location>
        <begin position="184"/>
        <end position="605"/>
    </location>
</feature>
<keyword evidence="6 11" id="KW-0798">TonB box</keyword>
<evidence type="ECO:0000256" key="4">
    <source>
        <dbReference type="ARBA" id="ARBA00022692"/>
    </source>
</evidence>
<feature type="domain" description="TonB-dependent receptor plug" evidence="14">
    <location>
        <begin position="44"/>
        <end position="151"/>
    </location>
</feature>
<dbReference type="SUPFAM" id="SSF56935">
    <property type="entry name" value="Porins"/>
    <property type="match status" value="1"/>
</dbReference>
<evidence type="ECO:0000256" key="12">
    <source>
        <dbReference type="SAM" id="SignalP"/>
    </source>
</evidence>
<dbReference type="GO" id="GO:0015344">
    <property type="term" value="F:siderophore uptake transmembrane transporter activity"/>
    <property type="evidence" value="ECO:0007669"/>
    <property type="project" value="TreeGrafter"/>
</dbReference>
<dbReference type="RefSeq" id="WP_074835341.1">
    <property type="nucleotide sequence ID" value="NZ_CATLQZ010000001.1"/>
</dbReference>
<dbReference type="Pfam" id="PF07715">
    <property type="entry name" value="Plug"/>
    <property type="match status" value="1"/>
</dbReference>
<dbReference type="InterPro" id="IPR036942">
    <property type="entry name" value="Beta-barrel_TonB_sf"/>
</dbReference>
<dbReference type="Gene3D" id="2.40.170.20">
    <property type="entry name" value="TonB-dependent receptor, beta-barrel domain"/>
    <property type="match status" value="1"/>
</dbReference>
<comment type="similarity">
    <text evidence="10 11">Belongs to the TonB-dependent receptor family.</text>
</comment>
<dbReference type="PANTHER" id="PTHR30069">
    <property type="entry name" value="TONB-DEPENDENT OUTER MEMBRANE RECEPTOR"/>
    <property type="match status" value="1"/>
</dbReference>
<organism evidence="15 16">
    <name type="scientific">Marinovum algicola</name>
    <dbReference type="NCBI Taxonomy" id="42444"/>
    <lineage>
        <taxon>Bacteria</taxon>
        <taxon>Pseudomonadati</taxon>
        <taxon>Pseudomonadota</taxon>
        <taxon>Alphaproteobacteria</taxon>
        <taxon>Rhodobacterales</taxon>
        <taxon>Roseobacteraceae</taxon>
        <taxon>Marinovum</taxon>
    </lineage>
</organism>
<comment type="caution">
    <text evidence="15">The sequence shown here is derived from an EMBL/GenBank/DDBJ whole genome shotgun (WGS) entry which is preliminary data.</text>
</comment>
<dbReference type="Gene3D" id="2.170.130.10">
    <property type="entry name" value="TonB-dependent receptor, plug domain"/>
    <property type="match status" value="1"/>
</dbReference>
<evidence type="ECO:0000313" key="15">
    <source>
        <dbReference type="EMBL" id="SEI94507.1"/>
    </source>
</evidence>
<evidence type="ECO:0000256" key="7">
    <source>
        <dbReference type="ARBA" id="ARBA00023136"/>
    </source>
</evidence>
<keyword evidence="16" id="KW-1185">Reference proteome</keyword>
<evidence type="ECO:0000256" key="1">
    <source>
        <dbReference type="ARBA" id="ARBA00004571"/>
    </source>
</evidence>
<evidence type="ECO:0000256" key="5">
    <source>
        <dbReference type="ARBA" id="ARBA00022729"/>
    </source>
</evidence>
<dbReference type="PROSITE" id="PS52016">
    <property type="entry name" value="TONB_DEPENDENT_REC_3"/>
    <property type="match status" value="1"/>
</dbReference>
<dbReference type="CDD" id="cd01347">
    <property type="entry name" value="ligand_gated_channel"/>
    <property type="match status" value="1"/>
</dbReference>
<proteinExistence type="inferred from homology"/>
<dbReference type="Pfam" id="PF00593">
    <property type="entry name" value="TonB_dep_Rec_b-barrel"/>
    <property type="match status" value="1"/>
</dbReference>
<dbReference type="GO" id="GO:0009279">
    <property type="term" value="C:cell outer membrane"/>
    <property type="evidence" value="ECO:0007669"/>
    <property type="project" value="UniProtKB-SubCell"/>
</dbReference>
<evidence type="ECO:0000256" key="11">
    <source>
        <dbReference type="RuleBase" id="RU003357"/>
    </source>
</evidence>
<dbReference type="PANTHER" id="PTHR30069:SF29">
    <property type="entry name" value="HEMOGLOBIN AND HEMOGLOBIN-HAPTOGLOBIN-BINDING PROTEIN 1-RELATED"/>
    <property type="match status" value="1"/>
</dbReference>
<evidence type="ECO:0000256" key="6">
    <source>
        <dbReference type="ARBA" id="ARBA00023077"/>
    </source>
</evidence>
<evidence type="ECO:0000256" key="9">
    <source>
        <dbReference type="ARBA" id="ARBA00023237"/>
    </source>
</evidence>
<dbReference type="AlphaFoldDB" id="A0A975ZMH3"/>
<evidence type="ECO:0000256" key="10">
    <source>
        <dbReference type="PROSITE-ProRule" id="PRU01360"/>
    </source>
</evidence>
<evidence type="ECO:0000256" key="8">
    <source>
        <dbReference type="ARBA" id="ARBA00023170"/>
    </source>
</evidence>
<dbReference type="InterPro" id="IPR000531">
    <property type="entry name" value="Beta-barrel_TonB"/>
</dbReference>
<evidence type="ECO:0000313" key="16">
    <source>
        <dbReference type="Proteomes" id="UP000182932"/>
    </source>
</evidence>
<keyword evidence="9 10" id="KW-0998">Cell outer membrane</keyword>
<dbReference type="InterPro" id="IPR037066">
    <property type="entry name" value="Plug_dom_sf"/>
</dbReference>
<evidence type="ECO:0000256" key="3">
    <source>
        <dbReference type="ARBA" id="ARBA00022452"/>
    </source>
</evidence>
<keyword evidence="7 10" id="KW-0472">Membrane</keyword>
<feature type="chain" id="PRO_5037425621" evidence="12">
    <location>
        <begin position="23"/>
        <end position="631"/>
    </location>
</feature>
<dbReference type="InterPro" id="IPR012910">
    <property type="entry name" value="Plug_dom"/>
</dbReference>
<evidence type="ECO:0000259" key="14">
    <source>
        <dbReference type="Pfam" id="PF07715"/>
    </source>
</evidence>
<protein>
    <submittedName>
        <fullName evidence="15">Vitamin B12 transporter</fullName>
    </submittedName>
</protein>
<keyword evidence="5 12" id="KW-0732">Signal</keyword>
<keyword evidence="4 10" id="KW-0812">Transmembrane</keyword>
<keyword evidence="3 10" id="KW-1134">Transmembrane beta strand</keyword>
<dbReference type="GO" id="GO:0044718">
    <property type="term" value="P:siderophore transmembrane transport"/>
    <property type="evidence" value="ECO:0007669"/>
    <property type="project" value="TreeGrafter"/>
</dbReference>